<evidence type="ECO:0000256" key="1">
    <source>
        <dbReference type="ARBA" id="ARBA00004141"/>
    </source>
</evidence>
<comment type="subcellular location">
    <subcellularLocation>
        <location evidence="1">Membrane</location>
        <topology evidence="1">Multi-pass membrane protein</topology>
    </subcellularLocation>
</comment>
<dbReference type="InterPro" id="IPR032808">
    <property type="entry name" value="DoxX"/>
</dbReference>
<keyword evidence="3 5" id="KW-1133">Transmembrane helix</keyword>
<protein>
    <submittedName>
        <fullName evidence="6">DoxX family membrane protein</fullName>
    </submittedName>
</protein>
<gene>
    <name evidence="6" type="ORF">EPI11_11455</name>
</gene>
<comment type="caution">
    <text evidence="6">The sequence shown here is derived from an EMBL/GenBank/DDBJ whole genome shotgun (WGS) entry which is preliminary data.</text>
</comment>
<evidence type="ECO:0000313" key="6">
    <source>
        <dbReference type="EMBL" id="RWW99562.1"/>
    </source>
</evidence>
<organism evidence="6 7">
    <name type="scientific">Flavobacterium cerinum</name>
    <dbReference type="NCBI Taxonomy" id="2502784"/>
    <lineage>
        <taxon>Bacteria</taxon>
        <taxon>Pseudomonadati</taxon>
        <taxon>Bacteroidota</taxon>
        <taxon>Flavobacteriia</taxon>
        <taxon>Flavobacteriales</taxon>
        <taxon>Flavobacteriaceae</taxon>
        <taxon>Flavobacterium</taxon>
    </lineage>
</organism>
<sequence>MNSKFTQIVRIMLGLILIVFGVNKIYSFIPLPQPPQAAADFMSSMSDTGYILTVVAIFEIVIGLMLIFRIWVPFALLLLVPISVNILLFHLFLDIPAIGTALLVVVLNAILLYKHRVKYKPLFVS</sequence>
<dbReference type="GO" id="GO:0016020">
    <property type="term" value="C:membrane"/>
    <property type="evidence" value="ECO:0007669"/>
    <property type="project" value="UniProtKB-SubCell"/>
</dbReference>
<evidence type="ECO:0000313" key="7">
    <source>
        <dbReference type="Proteomes" id="UP000287527"/>
    </source>
</evidence>
<evidence type="ECO:0000256" key="5">
    <source>
        <dbReference type="SAM" id="Phobius"/>
    </source>
</evidence>
<dbReference type="Proteomes" id="UP000287527">
    <property type="component" value="Unassembled WGS sequence"/>
</dbReference>
<evidence type="ECO:0000256" key="2">
    <source>
        <dbReference type="ARBA" id="ARBA00022692"/>
    </source>
</evidence>
<accession>A0A444H8L3</accession>
<dbReference type="AlphaFoldDB" id="A0A444H8L3"/>
<evidence type="ECO:0000256" key="4">
    <source>
        <dbReference type="ARBA" id="ARBA00023136"/>
    </source>
</evidence>
<dbReference type="Pfam" id="PF07681">
    <property type="entry name" value="DoxX"/>
    <property type="match status" value="1"/>
</dbReference>
<feature type="transmembrane region" description="Helical" evidence="5">
    <location>
        <begin position="74"/>
        <end position="91"/>
    </location>
</feature>
<evidence type="ECO:0000256" key="3">
    <source>
        <dbReference type="ARBA" id="ARBA00022989"/>
    </source>
</evidence>
<reference evidence="6 7" key="1">
    <citation type="submission" date="2019-01" db="EMBL/GenBank/DDBJ databases">
        <title>Flavobacterium sp. nov.,isolated from freshwater.</title>
        <authorList>
            <person name="Zhang R."/>
            <person name="Du Z.-J."/>
        </authorList>
    </citation>
    <scope>NUCLEOTIDE SEQUENCE [LARGE SCALE GENOMIC DNA]</scope>
    <source>
        <strain evidence="6 7">1E403</strain>
    </source>
</reference>
<feature type="transmembrane region" description="Helical" evidence="5">
    <location>
        <begin position="97"/>
        <end position="113"/>
    </location>
</feature>
<proteinExistence type="predicted"/>
<keyword evidence="4 5" id="KW-0472">Membrane</keyword>
<dbReference type="RefSeq" id="WP_128390113.1">
    <property type="nucleotide sequence ID" value="NZ_SBII01000008.1"/>
</dbReference>
<name>A0A444H8L3_9FLAO</name>
<keyword evidence="2 5" id="KW-0812">Transmembrane</keyword>
<dbReference type="EMBL" id="SBII01000008">
    <property type="protein sequence ID" value="RWW99562.1"/>
    <property type="molecule type" value="Genomic_DNA"/>
</dbReference>
<keyword evidence="7" id="KW-1185">Reference proteome</keyword>
<feature type="transmembrane region" description="Helical" evidence="5">
    <location>
        <begin position="49"/>
        <end position="67"/>
    </location>
</feature>
<feature type="transmembrane region" description="Helical" evidence="5">
    <location>
        <begin position="12"/>
        <end position="29"/>
    </location>
</feature>
<dbReference type="OrthoDB" id="8161897at2"/>